<keyword evidence="1 4" id="KW-0560">Oxidoreductase</keyword>
<comment type="similarity">
    <text evidence="4">Belongs to the MsrA Met sulfoxide reductase family.</text>
</comment>
<comment type="function">
    <text evidence="4">Has an important function as a repair enzyme for proteins that have been inactivated by oxidation. Catalyzes the reversible oxidation-reduction of methionine sulfoxide in proteins to methionine.</text>
</comment>
<comment type="catalytic activity">
    <reaction evidence="2 4">
        <text>L-methionyl-[protein] + [thioredoxin]-disulfide + H2O = L-methionyl-(S)-S-oxide-[protein] + [thioredoxin]-dithiol</text>
        <dbReference type="Rhea" id="RHEA:14217"/>
        <dbReference type="Rhea" id="RHEA-COMP:10698"/>
        <dbReference type="Rhea" id="RHEA-COMP:10700"/>
        <dbReference type="Rhea" id="RHEA-COMP:12313"/>
        <dbReference type="Rhea" id="RHEA-COMP:12315"/>
        <dbReference type="ChEBI" id="CHEBI:15377"/>
        <dbReference type="ChEBI" id="CHEBI:16044"/>
        <dbReference type="ChEBI" id="CHEBI:29950"/>
        <dbReference type="ChEBI" id="CHEBI:44120"/>
        <dbReference type="ChEBI" id="CHEBI:50058"/>
        <dbReference type="EC" id="1.8.4.11"/>
    </reaction>
</comment>
<accession>A0A1T5BT62</accession>
<dbReference type="PANTHER" id="PTHR43774">
    <property type="entry name" value="PEPTIDE METHIONINE SULFOXIDE REDUCTASE"/>
    <property type="match status" value="1"/>
</dbReference>
<feature type="domain" description="Peptide methionine sulphoxide reductase MsrA" evidence="6">
    <location>
        <begin position="42"/>
        <end position="195"/>
    </location>
</feature>
<evidence type="ECO:0000313" key="7">
    <source>
        <dbReference type="EMBL" id="SKB50070.1"/>
    </source>
</evidence>
<sequence length="215" mass="24366">MRILLVISAAMLCTACLQTANTNTSQAQVQRHDGGGSVGTDTATFAGGCFWCTEAQFQQLAGVDTVISGYTGGTVANPSYKQVTTGRTGHAEAVNVVYRPDVISYDELLEAFFIAHDPTQLNRQGNDIGPQYRSSIFYHDEEERKKAEYYIQRLNEERVYNQPIVTTLEPYTVFYVAEDYHQNYFNLNPKQAYCQYVIVPKLEKFKAVFKERLKR</sequence>
<evidence type="ECO:0000256" key="2">
    <source>
        <dbReference type="ARBA" id="ARBA00047806"/>
    </source>
</evidence>
<dbReference type="InterPro" id="IPR036509">
    <property type="entry name" value="Met_Sox_Rdtase_MsrA_sf"/>
</dbReference>
<keyword evidence="8" id="KW-1185">Reference proteome</keyword>
<dbReference type="InterPro" id="IPR002569">
    <property type="entry name" value="Met_Sox_Rdtase_MsrA_dom"/>
</dbReference>
<feature type="signal peptide" evidence="5">
    <location>
        <begin position="1"/>
        <end position="19"/>
    </location>
</feature>
<keyword evidence="5" id="KW-0732">Signal</keyword>
<dbReference type="NCBIfam" id="TIGR00401">
    <property type="entry name" value="msrA"/>
    <property type="match status" value="1"/>
</dbReference>
<gene>
    <name evidence="4" type="primary">msrA</name>
    <name evidence="7" type="ORF">SAMN05660226_01706</name>
</gene>
<dbReference type="GO" id="GO:0008113">
    <property type="term" value="F:peptide-methionine (S)-S-oxide reductase activity"/>
    <property type="evidence" value="ECO:0007669"/>
    <property type="project" value="UniProtKB-UniRule"/>
</dbReference>
<dbReference type="PANTHER" id="PTHR43774:SF1">
    <property type="entry name" value="PEPTIDE METHIONINE SULFOXIDE REDUCTASE MSRA 2"/>
    <property type="match status" value="1"/>
</dbReference>
<evidence type="ECO:0000256" key="5">
    <source>
        <dbReference type="SAM" id="SignalP"/>
    </source>
</evidence>
<dbReference type="OrthoDB" id="4174719at2"/>
<feature type="active site" evidence="4">
    <location>
        <position position="49"/>
    </location>
</feature>
<dbReference type="Pfam" id="PF01625">
    <property type="entry name" value="PMSR"/>
    <property type="match status" value="1"/>
</dbReference>
<dbReference type="AlphaFoldDB" id="A0A1T5BT62"/>
<dbReference type="EC" id="1.8.4.11" evidence="4"/>
<dbReference type="STRING" id="623280.SAMN05660226_01706"/>
<dbReference type="EMBL" id="FUYS01000003">
    <property type="protein sequence ID" value="SKB50070.1"/>
    <property type="molecule type" value="Genomic_DNA"/>
</dbReference>
<dbReference type="Proteomes" id="UP000190541">
    <property type="component" value="Unassembled WGS sequence"/>
</dbReference>
<evidence type="ECO:0000256" key="1">
    <source>
        <dbReference type="ARBA" id="ARBA00023002"/>
    </source>
</evidence>
<dbReference type="GO" id="GO:0033744">
    <property type="term" value="F:L-methionine:thioredoxin-disulfide S-oxidoreductase activity"/>
    <property type="evidence" value="ECO:0007669"/>
    <property type="project" value="RHEA"/>
</dbReference>
<evidence type="ECO:0000313" key="8">
    <source>
        <dbReference type="Proteomes" id="UP000190541"/>
    </source>
</evidence>
<dbReference type="HAMAP" id="MF_01401">
    <property type="entry name" value="MsrA"/>
    <property type="match status" value="1"/>
</dbReference>
<evidence type="ECO:0000256" key="4">
    <source>
        <dbReference type="HAMAP-Rule" id="MF_01401"/>
    </source>
</evidence>
<evidence type="ECO:0000256" key="3">
    <source>
        <dbReference type="ARBA" id="ARBA00048782"/>
    </source>
</evidence>
<proteinExistence type="inferred from homology"/>
<dbReference type="RefSeq" id="WP_079716380.1">
    <property type="nucleotide sequence ID" value="NZ_FUYS01000003.1"/>
</dbReference>
<protein>
    <recommendedName>
        <fullName evidence="4">Peptide methionine sulfoxide reductase MsrA</fullName>
        <shortName evidence="4">Protein-methionine-S-oxide reductase</shortName>
        <ecNumber evidence="4">1.8.4.11</ecNumber>
    </recommendedName>
    <alternativeName>
        <fullName evidence="4">Peptide-methionine (S)-S-oxide reductase</fullName>
        <shortName evidence="4">Peptide Met(O) reductase</shortName>
    </alternativeName>
</protein>
<name>A0A1T5BT62_9SPHI</name>
<feature type="chain" id="PRO_5010518543" description="Peptide methionine sulfoxide reductase MsrA" evidence="5">
    <location>
        <begin position="20"/>
        <end position="215"/>
    </location>
</feature>
<dbReference type="Gene3D" id="3.30.1060.10">
    <property type="entry name" value="Peptide methionine sulphoxide reductase MsrA"/>
    <property type="match status" value="1"/>
</dbReference>
<dbReference type="SUPFAM" id="SSF55068">
    <property type="entry name" value="Peptide methionine sulfoxide reductase"/>
    <property type="match status" value="1"/>
</dbReference>
<evidence type="ECO:0000259" key="6">
    <source>
        <dbReference type="Pfam" id="PF01625"/>
    </source>
</evidence>
<organism evidence="7 8">
    <name type="scientific">Parapedobacter luteus</name>
    <dbReference type="NCBI Taxonomy" id="623280"/>
    <lineage>
        <taxon>Bacteria</taxon>
        <taxon>Pseudomonadati</taxon>
        <taxon>Bacteroidota</taxon>
        <taxon>Sphingobacteriia</taxon>
        <taxon>Sphingobacteriales</taxon>
        <taxon>Sphingobacteriaceae</taxon>
        <taxon>Parapedobacter</taxon>
    </lineage>
</organism>
<comment type="catalytic activity">
    <reaction evidence="3 4">
        <text>[thioredoxin]-disulfide + L-methionine + H2O = L-methionine (S)-S-oxide + [thioredoxin]-dithiol</text>
        <dbReference type="Rhea" id="RHEA:19993"/>
        <dbReference type="Rhea" id="RHEA-COMP:10698"/>
        <dbReference type="Rhea" id="RHEA-COMP:10700"/>
        <dbReference type="ChEBI" id="CHEBI:15377"/>
        <dbReference type="ChEBI" id="CHEBI:29950"/>
        <dbReference type="ChEBI" id="CHEBI:50058"/>
        <dbReference type="ChEBI" id="CHEBI:57844"/>
        <dbReference type="ChEBI" id="CHEBI:58772"/>
        <dbReference type="EC" id="1.8.4.11"/>
    </reaction>
</comment>
<reference evidence="7 8" key="1">
    <citation type="submission" date="2017-02" db="EMBL/GenBank/DDBJ databases">
        <authorList>
            <person name="Peterson S.W."/>
        </authorList>
    </citation>
    <scope>NUCLEOTIDE SEQUENCE [LARGE SCALE GENOMIC DNA]</scope>
    <source>
        <strain evidence="7 8">DSM 22899</strain>
    </source>
</reference>